<evidence type="ECO:0000313" key="3">
    <source>
        <dbReference type="WBParaSite" id="MCU_009744-RA"/>
    </source>
</evidence>
<evidence type="ECO:0000313" key="1">
    <source>
        <dbReference type="EMBL" id="VDD76898.1"/>
    </source>
</evidence>
<dbReference type="Proteomes" id="UP000267029">
    <property type="component" value="Unassembled WGS sequence"/>
</dbReference>
<name>A0A0R3U7T4_MESCO</name>
<dbReference type="EMBL" id="UXSR01000547">
    <property type="protein sequence ID" value="VDD76898.1"/>
    <property type="molecule type" value="Genomic_DNA"/>
</dbReference>
<dbReference type="PANTHER" id="PTHR47196:SF1">
    <property type="entry name" value="KELCH DOMAIN-CONTAINING PROTEIN 9"/>
    <property type="match status" value="1"/>
</dbReference>
<keyword evidence="2" id="KW-1185">Reference proteome</keyword>
<dbReference type="InterPro" id="IPR011043">
    <property type="entry name" value="Gal_Oxase/kelch_b-propeller"/>
</dbReference>
<dbReference type="Gene3D" id="2.120.10.80">
    <property type="entry name" value="Kelch-type beta propeller"/>
    <property type="match status" value="1"/>
</dbReference>
<reference evidence="1 2" key="1">
    <citation type="submission" date="2018-10" db="EMBL/GenBank/DDBJ databases">
        <authorList>
            <consortium name="Pathogen Informatics"/>
        </authorList>
    </citation>
    <scope>NUCLEOTIDE SEQUENCE [LARGE SCALE GENOMIC DNA]</scope>
</reference>
<dbReference type="GO" id="GO:0030332">
    <property type="term" value="F:cyclin binding"/>
    <property type="evidence" value="ECO:0007669"/>
    <property type="project" value="TreeGrafter"/>
</dbReference>
<organism evidence="1 2">
    <name type="scientific">Mesocestoides corti</name>
    <name type="common">Flatworm</name>
    <dbReference type="NCBI Taxonomy" id="53468"/>
    <lineage>
        <taxon>Eukaryota</taxon>
        <taxon>Metazoa</taxon>
        <taxon>Spiralia</taxon>
        <taxon>Lophotrochozoa</taxon>
        <taxon>Platyhelminthes</taxon>
        <taxon>Cestoda</taxon>
        <taxon>Eucestoda</taxon>
        <taxon>Cyclophyllidea</taxon>
        <taxon>Mesocestoididae</taxon>
        <taxon>Mesocestoides</taxon>
    </lineage>
</organism>
<dbReference type="OrthoDB" id="10251809at2759"/>
<dbReference type="PANTHER" id="PTHR47196">
    <property type="entry name" value="KELCH DOMAIN-CONTAINING PROTEIN 9"/>
    <property type="match status" value="1"/>
</dbReference>
<dbReference type="SUPFAM" id="SSF50965">
    <property type="entry name" value="Galactose oxidase, central domain"/>
    <property type="match status" value="1"/>
</dbReference>
<evidence type="ECO:0000313" key="2">
    <source>
        <dbReference type="Proteomes" id="UP000267029"/>
    </source>
</evidence>
<dbReference type="InterPro" id="IPR015915">
    <property type="entry name" value="Kelch-typ_b-propeller"/>
</dbReference>
<dbReference type="STRING" id="53468.A0A0R3U7T4"/>
<protein>
    <submittedName>
        <fullName evidence="3">Kelch domain-containing protein 9</fullName>
    </submittedName>
</protein>
<dbReference type="AlphaFoldDB" id="A0A0R3U7T4"/>
<sequence>MKARTPAVHVYDTNTGRWLPPAVEEPFLKGFPPGAGLSGHSVVPLVTQGNTPAALVIGREGSLRMQRRHGNAYILRGHFERRKDKARGDLDSSQSYFTYSELPSVTQSRSHHTTTPMSKHLAVTFGGRSTGLVETMTLPEDTSLDCKSFRCKAVAQFLQHFTPTENTSILEAKANQIGLRGHYAVSGGDAILIGGGESFDALKRNPNSDAFIYKLNSKNPLHFVGDLAEKRCYAVCTVNPTDGTAWLHGGLGRSRKPLRSMARLVFSADPRNQETIQDD</sequence>
<dbReference type="InterPro" id="IPR042941">
    <property type="entry name" value="KLDC9"/>
</dbReference>
<accession>A0A0R3U7T4</accession>
<reference evidence="3" key="2">
    <citation type="submission" date="2019-11" db="UniProtKB">
        <authorList>
            <consortium name="WormBaseParasite"/>
        </authorList>
    </citation>
    <scope>IDENTIFICATION</scope>
</reference>
<dbReference type="WBParaSite" id="MCU_009744-RA">
    <property type="protein sequence ID" value="MCU_009744-RA"/>
    <property type="gene ID" value="MCU_009744"/>
</dbReference>
<gene>
    <name evidence="1" type="ORF">MCOS_LOCUS2901</name>
</gene>
<proteinExistence type="predicted"/>